<sequence>MENNKKSKVPALSRAIDILNFVAENGHCFITDVAVSLMLPKSSLYLMIDELKRLRLLAQSDDGSLRLGLKLMELGSRSVEQLDLRKIAKDHLTRLMLDTGLVCHLGILDGDDPIYLLKIDSQSTIQVRSWEGKRVSLYSSALGKCLLAWISPQRQRELMSAIEFKVMTPYTLSCEEDLIRELTLIKQRGWSFDNQEDLLNIQCISAPVFDSSNRLVAAISAVGTTLQVNESNLQALAERVMHAAALISREMGCEMQPRVSLHVNKEKE</sequence>
<evidence type="ECO:0000256" key="2">
    <source>
        <dbReference type="ARBA" id="ARBA00023125"/>
    </source>
</evidence>
<dbReference type="SUPFAM" id="SSF55781">
    <property type="entry name" value="GAF domain-like"/>
    <property type="match status" value="1"/>
</dbReference>
<dbReference type="Gene3D" id="3.30.450.40">
    <property type="match status" value="1"/>
</dbReference>
<evidence type="ECO:0000313" key="7">
    <source>
        <dbReference type="Proteomes" id="UP000249005"/>
    </source>
</evidence>
<proteinExistence type="predicted"/>
<dbReference type="Gene3D" id="1.10.10.10">
    <property type="entry name" value="Winged helix-like DNA-binding domain superfamily/Winged helix DNA-binding domain"/>
    <property type="match status" value="1"/>
</dbReference>
<dbReference type="Pfam" id="PF01614">
    <property type="entry name" value="IclR_C"/>
    <property type="match status" value="1"/>
</dbReference>
<dbReference type="InterPro" id="IPR050707">
    <property type="entry name" value="HTH_MetabolicPath_Reg"/>
</dbReference>
<evidence type="ECO:0000259" key="5">
    <source>
        <dbReference type="PROSITE" id="PS51078"/>
    </source>
</evidence>
<keyword evidence="2" id="KW-0238">DNA-binding</keyword>
<keyword evidence="1" id="KW-0805">Transcription regulation</keyword>
<dbReference type="SMART" id="SM00346">
    <property type="entry name" value="HTH_ICLR"/>
    <property type="match status" value="1"/>
</dbReference>
<dbReference type="PROSITE" id="PS51077">
    <property type="entry name" value="HTH_ICLR"/>
    <property type="match status" value="1"/>
</dbReference>
<dbReference type="KEGG" id="lri:NCTC12151_02026"/>
<keyword evidence="7" id="KW-1185">Reference proteome</keyword>
<name>A0A2X4V3H7_9GAMM</name>
<feature type="domain" description="HTH iclR-type" evidence="4">
    <location>
        <begin position="9"/>
        <end position="69"/>
    </location>
</feature>
<dbReference type="InterPro" id="IPR014757">
    <property type="entry name" value="Tscrpt_reg_IclR_C"/>
</dbReference>
<dbReference type="GO" id="GO:0003700">
    <property type="term" value="F:DNA-binding transcription factor activity"/>
    <property type="evidence" value="ECO:0007669"/>
    <property type="project" value="TreeGrafter"/>
</dbReference>
<dbReference type="EMBL" id="LS483470">
    <property type="protein sequence ID" value="SQI41352.1"/>
    <property type="molecule type" value="Genomic_DNA"/>
</dbReference>
<dbReference type="AlphaFoldDB" id="A0A2X4V3H7"/>
<dbReference type="Proteomes" id="UP000249005">
    <property type="component" value="Chromosome 1"/>
</dbReference>
<dbReference type="InterPro" id="IPR036390">
    <property type="entry name" value="WH_DNA-bd_sf"/>
</dbReference>
<dbReference type="RefSeq" id="WP_170126518.1">
    <property type="nucleotide sequence ID" value="NZ_LR698987.1"/>
</dbReference>
<feature type="domain" description="IclR-ED" evidence="5">
    <location>
        <begin position="70"/>
        <end position="253"/>
    </location>
</feature>
<evidence type="ECO:0000259" key="4">
    <source>
        <dbReference type="PROSITE" id="PS51077"/>
    </source>
</evidence>
<accession>A0A2X4V3H7</accession>
<protein>
    <submittedName>
        <fullName evidence="6">Uncharacterized HTH-type transcriptional regulator RhmR</fullName>
    </submittedName>
</protein>
<gene>
    <name evidence="6" type="primary">rhmR_1</name>
    <name evidence="6" type="ORF">NCTC12151_02026</name>
</gene>
<dbReference type="PANTHER" id="PTHR30136:SF38">
    <property type="entry name" value="TRANSCRIPTIONAL REGULATOR"/>
    <property type="match status" value="1"/>
</dbReference>
<dbReference type="InterPro" id="IPR029016">
    <property type="entry name" value="GAF-like_dom_sf"/>
</dbReference>
<dbReference type="GO" id="GO:0003677">
    <property type="term" value="F:DNA binding"/>
    <property type="evidence" value="ECO:0007669"/>
    <property type="project" value="UniProtKB-KW"/>
</dbReference>
<dbReference type="PROSITE" id="PS51078">
    <property type="entry name" value="ICLR_ED"/>
    <property type="match status" value="1"/>
</dbReference>
<keyword evidence="3" id="KW-0804">Transcription</keyword>
<evidence type="ECO:0000313" key="6">
    <source>
        <dbReference type="EMBL" id="SQI41352.1"/>
    </source>
</evidence>
<organism evidence="6 7">
    <name type="scientific">Leminorella richardii</name>
    <dbReference type="NCBI Taxonomy" id="158841"/>
    <lineage>
        <taxon>Bacteria</taxon>
        <taxon>Pseudomonadati</taxon>
        <taxon>Pseudomonadota</taxon>
        <taxon>Gammaproteobacteria</taxon>
        <taxon>Enterobacterales</taxon>
        <taxon>Budviciaceae</taxon>
        <taxon>Leminorella</taxon>
    </lineage>
</organism>
<dbReference type="SUPFAM" id="SSF46785">
    <property type="entry name" value="Winged helix' DNA-binding domain"/>
    <property type="match status" value="1"/>
</dbReference>
<dbReference type="GO" id="GO:0045892">
    <property type="term" value="P:negative regulation of DNA-templated transcription"/>
    <property type="evidence" value="ECO:0007669"/>
    <property type="project" value="TreeGrafter"/>
</dbReference>
<evidence type="ECO:0000256" key="1">
    <source>
        <dbReference type="ARBA" id="ARBA00023015"/>
    </source>
</evidence>
<dbReference type="PANTHER" id="PTHR30136">
    <property type="entry name" value="HELIX-TURN-HELIX TRANSCRIPTIONAL REGULATOR, ICLR FAMILY"/>
    <property type="match status" value="1"/>
</dbReference>
<dbReference type="InterPro" id="IPR036388">
    <property type="entry name" value="WH-like_DNA-bd_sf"/>
</dbReference>
<dbReference type="InterPro" id="IPR005471">
    <property type="entry name" value="Tscrpt_reg_IclR_N"/>
</dbReference>
<reference evidence="6 7" key="1">
    <citation type="submission" date="2018-06" db="EMBL/GenBank/DDBJ databases">
        <authorList>
            <consortium name="Pathogen Informatics"/>
            <person name="Doyle S."/>
        </authorList>
    </citation>
    <scope>NUCLEOTIDE SEQUENCE [LARGE SCALE GENOMIC DNA]</scope>
    <source>
        <strain evidence="6 7">NCTC12151</strain>
    </source>
</reference>
<evidence type="ECO:0000256" key="3">
    <source>
        <dbReference type="ARBA" id="ARBA00023163"/>
    </source>
</evidence>